<dbReference type="InterPro" id="IPR036249">
    <property type="entry name" value="Thioredoxin-like_sf"/>
</dbReference>
<evidence type="ECO:0000256" key="4">
    <source>
        <dbReference type="ARBA" id="ARBA00023014"/>
    </source>
</evidence>
<gene>
    <name evidence="7" type="ORF">ABVK25_008213</name>
</gene>
<dbReference type="InterPro" id="IPR002109">
    <property type="entry name" value="Glutaredoxin"/>
</dbReference>
<evidence type="ECO:0000256" key="3">
    <source>
        <dbReference type="ARBA" id="ARBA00023004"/>
    </source>
</evidence>
<dbReference type="Pfam" id="PF00462">
    <property type="entry name" value="Glutaredoxin"/>
    <property type="match status" value="1"/>
</dbReference>
<evidence type="ECO:0000256" key="5">
    <source>
        <dbReference type="ARBA" id="ARBA00023284"/>
    </source>
</evidence>
<dbReference type="SUPFAM" id="SSF52833">
    <property type="entry name" value="Thioredoxin-like"/>
    <property type="match status" value="1"/>
</dbReference>
<evidence type="ECO:0000259" key="6">
    <source>
        <dbReference type="Pfam" id="PF00462"/>
    </source>
</evidence>
<dbReference type="PANTHER" id="PTHR10293:SF16">
    <property type="entry name" value="GLUTAREDOXIN-RELATED PROTEIN 5, MITOCHONDRIAL"/>
    <property type="match status" value="1"/>
</dbReference>
<dbReference type="CDD" id="cd03028">
    <property type="entry name" value="GRX_PICOT_like"/>
    <property type="match status" value="1"/>
</dbReference>
<accession>A0ABR4B0X6</accession>
<dbReference type="Gene3D" id="3.40.30.10">
    <property type="entry name" value="Glutaredoxin"/>
    <property type="match status" value="1"/>
</dbReference>
<dbReference type="InterPro" id="IPR004480">
    <property type="entry name" value="Monothiol_GRX-rel"/>
</dbReference>
<protein>
    <recommendedName>
        <fullName evidence="6">Glutaredoxin domain-containing protein</fullName>
    </recommendedName>
</protein>
<dbReference type="EMBL" id="JBHFEH010000034">
    <property type="protein sequence ID" value="KAL2051551.1"/>
    <property type="molecule type" value="Genomic_DNA"/>
</dbReference>
<keyword evidence="8" id="KW-1185">Reference proteome</keyword>
<dbReference type="Proteomes" id="UP001590951">
    <property type="component" value="Unassembled WGS sequence"/>
</dbReference>
<keyword evidence="2" id="KW-0479">Metal-binding</keyword>
<reference evidence="7 8" key="1">
    <citation type="submission" date="2024-09" db="EMBL/GenBank/DDBJ databases">
        <title>Rethinking Asexuality: The Enigmatic Case of Functional Sexual Genes in Lepraria (Stereocaulaceae).</title>
        <authorList>
            <person name="Doellman M."/>
            <person name="Sun Y."/>
            <person name="Barcenas-Pena A."/>
            <person name="Lumbsch H.T."/>
            <person name="Grewe F."/>
        </authorList>
    </citation>
    <scope>NUCLEOTIDE SEQUENCE [LARGE SCALE GENOMIC DNA]</scope>
    <source>
        <strain evidence="7 8">Grewe 0041</strain>
    </source>
</reference>
<keyword evidence="4" id="KW-0411">Iron-sulfur</keyword>
<keyword evidence="5" id="KW-0676">Redox-active center</keyword>
<evidence type="ECO:0000313" key="8">
    <source>
        <dbReference type="Proteomes" id="UP001590951"/>
    </source>
</evidence>
<proteinExistence type="predicted"/>
<dbReference type="PANTHER" id="PTHR10293">
    <property type="entry name" value="GLUTAREDOXIN FAMILY MEMBER"/>
    <property type="match status" value="1"/>
</dbReference>
<organism evidence="7 8">
    <name type="scientific">Lepraria finkii</name>
    <dbReference type="NCBI Taxonomy" id="1340010"/>
    <lineage>
        <taxon>Eukaryota</taxon>
        <taxon>Fungi</taxon>
        <taxon>Dikarya</taxon>
        <taxon>Ascomycota</taxon>
        <taxon>Pezizomycotina</taxon>
        <taxon>Lecanoromycetes</taxon>
        <taxon>OSLEUM clade</taxon>
        <taxon>Lecanoromycetidae</taxon>
        <taxon>Lecanorales</taxon>
        <taxon>Lecanorineae</taxon>
        <taxon>Stereocaulaceae</taxon>
        <taxon>Lepraria</taxon>
    </lineage>
</organism>
<keyword evidence="1" id="KW-0001">2Fe-2S</keyword>
<sequence>MSSRNLVSTAFQHASRSSRPIAASLAQPHLMRLTPALLRSLSTQTRAAIDQAVASKPVVLFMKGTPETPQCGFSRASIQILGLQGVDPNKFSAFNVLEDEELRQGLKEYSDWPTIPQLYVGKEFVGGCDILMSMHQNGELSKMLEEKGVLAPAEAPSETPAQQ</sequence>
<evidence type="ECO:0000256" key="2">
    <source>
        <dbReference type="ARBA" id="ARBA00022723"/>
    </source>
</evidence>
<dbReference type="NCBIfam" id="TIGR00365">
    <property type="entry name" value="Grx4 family monothiol glutaredoxin"/>
    <property type="match status" value="1"/>
</dbReference>
<feature type="domain" description="Glutaredoxin" evidence="6">
    <location>
        <begin position="58"/>
        <end position="125"/>
    </location>
</feature>
<dbReference type="PROSITE" id="PS51354">
    <property type="entry name" value="GLUTAREDOXIN_2"/>
    <property type="match status" value="1"/>
</dbReference>
<evidence type="ECO:0000256" key="1">
    <source>
        <dbReference type="ARBA" id="ARBA00022714"/>
    </source>
</evidence>
<keyword evidence="3" id="KW-0408">Iron</keyword>
<name>A0ABR4B0X6_9LECA</name>
<comment type="caution">
    <text evidence="7">The sequence shown here is derived from an EMBL/GenBank/DDBJ whole genome shotgun (WGS) entry which is preliminary data.</text>
</comment>
<dbReference type="InterPro" id="IPR033658">
    <property type="entry name" value="GRX_PICOT-like"/>
</dbReference>
<evidence type="ECO:0000313" key="7">
    <source>
        <dbReference type="EMBL" id="KAL2051551.1"/>
    </source>
</evidence>